<accession>A0A941GJH6</accession>
<dbReference type="InterPro" id="IPR036514">
    <property type="entry name" value="SGNH_hydro_sf"/>
</dbReference>
<dbReference type="EMBL" id="JAGTPX010000023">
    <property type="protein sequence ID" value="MBR8671539.1"/>
    <property type="molecule type" value="Genomic_DNA"/>
</dbReference>
<organism evidence="3">
    <name type="scientific">Niallia circulans</name>
    <name type="common">Bacillus circulans</name>
    <dbReference type="NCBI Taxonomy" id="1397"/>
    <lineage>
        <taxon>Bacteria</taxon>
        <taxon>Bacillati</taxon>
        <taxon>Bacillota</taxon>
        <taxon>Bacilli</taxon>
        <taxon>Bacillales</taxon>
        <taxon>Bacillaceae</taxon>
        <taxon>Niallia</taxon>
    </lineage>
</organism>
<gene>
    <name evidence="3" type="ORF">KD144_18550</name>
</gene>
<reference evidence="3" key="1">
    <citation type="submission" date="2021-04" db="EMBL/GenBank/DDBJ databases">
        <title>Genomic analysis of electroactive and textile dye degrading Bacillus circulans strain: DC10 isolated from constructed wetland-microbial fuel cells treating textile dye wastewaters.</title>
        <authorList>
            <person name="Patel D.U."/>
            <person name="Desai C.R."/>
        </authorList>
    </citation>
    <scope>NUCLEOTIDE SEQUENCE</scope>
    <source>
        <strain evidence="3">DC10</strain>
    </source>
</reference>
<protein>
    <submittedName>
        <fullName evidence="3">SGNH/GDSL hydrolase family protein</fullName>
    </submittedName>
</protein>
<evidence type="ECO:0000313" key="3">
    <source>
        <dbReference type="EMBL" id="MBR8671539.1"/>
    </source>
</evidence>
<dbReference type="AlphaFoldDB" id="A0A941GJH6"/>
<keyword evidence="3" id="KW-0378">Hydrolase</keyword>
<dbReference type="InterPro" id="IPR051532">
    <property type="entry name" value="Ester_Hydrolysis_Enzymes"/>
</dbReference>
<keyword evidence="1" id="KW-0472">Membrane</keyword>
<dbReference type="Pfam" id="PF13472">
    <property type="entry name" value="Lipase_GDSL_2"/>
    <property type="match status" value="1"/>
</dbReference>
<dbReference type="InterPro" id="IPR013830">
    <property type="entry name" value="SGNH_hydro"/>
</dbReference>
<evidence type="ECO:0000256" key="1">
    <source>
        <dbReference type="SAM" id="Phobius"/>
    </source>
</evidence>
<dbReference type="SUPFAM" id="SSF52266">
    <property type="entry name" value="SGNH hydrolase"/>
    <property type="match status" value="1"/>
</dbReference>
<dbReference type="GO" id="GO:0004622">
    <property type="term" value="F:phosphatidylcholine lysophospholipase activity"/>
    <property type="evidence" value="ECO:0007669"/>
    <property type="project" value="TreeGrafter"/>
</dbReference>
<dbReference type="PANTHER" id="PTHR30383">
    <property type="entry name" value="THIOESTERASE 1/PROTEASE 1/LYSOPHOSPHOLIPASE L1"/>
    <property type="match status" value="1"/>
</dbReference>
<keyword evidence="1" id="KW-1133">Transmembrane helix</keyword>
<evidence type="ECO:0000259" key="2">
    <source>
        <dbReference type="Pfam" id="PF13472"/>
    </source>
</evidence>
<feature type="domain" description="SGNH hydrolase-type esterase" evidence="2">
    <location>
        <begin position="87"/>
        <end position="275"/>
    </location>
</feature>
<comment type="caution">
    <text evidence="3">The sequence shown here is derived from an EMBL/GenBank/DDBJ whole genome shotgun (WGS) entry which is preliminary data.</text>
</comment>
<keyword evidence="1" id="KW-0812">Transmembrane</keyword>
<dbReference type="Gene3D" id="3.40.50.1110">
    <property type="entry name" value="SGNH hydrolase"/>
    <property type="match status" value="1"/>
</dbReference>
<dbReference type="CDD" id="cd04506">
    <property type="entry name" value="SGNH_hydrolase_YpmR_like"/>
    <property type="match status" value="1"/>
</dbReference>
<name>A0A941GJH6_NIACI</name>
<feature type="transmembrane region" description="Helical" evidence="1">
    <location>
        <begin position="33"/>
        <end position="57"/>
    </location>
</feature>
<sequence length="292" mass="32787">MKIEKCLTIDRFISLHFCEKFHLIGGSALRKNLTVSILTLSSIVCLLWIIGLGWVLVDYTNQPAEKPQTTNTENQKEIEADGVHLLALGDSLTRGTGDDTGKGYIGYLKEALAEKTEEEIKITNYGIKGLTTDKLAEQLTGQEIQRQTANADLLFITIGGNDLFQGGQSLTEIEEDSISKLMEAYSKQLQTVLTTIRSINADAPIYLMGLYNPFNDLDNRALTSQVVRTWNNTTAEICANYAQTIFVPTYDIFQQNVQQYLYSDHFHPNKKGYQLMAERVASLISWEVNDNE</sequence>
<proteinExistence type="predicted"/>
<dbReference type="PANTHER" id="PTHR30383:SF27">
    <property type="entry name" value="SPORE GERMINATION LIPASE LIPC"/>
    <property type="match status" value="1"/>
</dbReference>